<protein>
    <recommendedName>
        <fullName evidence="4">Beta/Gamma crystallin</fullName>
    </recommendedName>
</protein>
<keyword evidence="3" id="KW-1185">Reference proteome</keyword>
<organism evidence="2 3">
    <name type="scientific">Myroides marinus</name>
    <dbReference type="NCBI Taxonomy" id="703342"/>
    <lineage>
        <taxon>Bacteria</taxon>
        <taxon>Pseudomonadati</taxon>
        <taxon>Bacteroidota</taxon>
        <taxon>Flavobacteriia</taxon>
        <taxon>Flavobacteriales</taxon>
        <taxon>Flavobacteriaceae</taxon>
        <taxon>Myroides</taxon>
    </lineage>
</organism>
<proteinExistence type="predicted"/>
<feature type="chain" id="PRO_5007848727" description="Beta/Gamma crystallin" evidence="1">
    <location>
        <begin position="22"/>
        <end position="89"/>
    </location>
</feature>
<evidence type="ECO:0000313" key="3">
    <source>
        <dbReference type="Proteomes" id="UP000076630"/>
    </source>
</evidence>
<dbReference type="EMBL" id="LQNU01000032">
    <property type="protein sequence ID" value="KZE84065.1"/>
    <property type="molecule type" value="Genomic_DNA"/>
</dbReference>
<evidence type="ECO:0000313" key="2">
    <source>
        <dbReference type="EMBL" id="KZE84065.1"/>
    </source>
</evidence>
<comment type="caution">
    <text evidence="2">The sequence shown here is derived from an EMBL/GenBank/DDBJ whole genome shotgun (WGS) entry which is preliminary data.</text>
</comment>
<reference evidence="2 3" key="1">
    <citation type="submission" date="2016-01" db="EMBL/GenBank/DDBJ databases">
        <title>Whole genome sequencing of Myroides marinus L41.</title>
        <authorList>
            <person name="Hong K.W."/>
        </authorList>
    </citation>
    <scope>NUCLEOTIDE SEQUENCE [LARGE SCALE GENOMIC DNA]</scope>
    <source>
        <strain evidence="2 3">L41</strain>
    </source>
</reference>
<name>A0A164ALL2_9FLAO</name>
<accession>A0A164ALL2</accession>
<evidence type="ECO:0000256" key="1">
    <source>
        <dbReference type="SAM" id="SignalP"/>
    </source>
</evidence>
<dbReference type="Proteomes" id="UP000076630">
    <property type="component" value="Unassembled WGS sequence"/>
</dbReference>
<sequence length="89" mass="10020">MKKSLILFASLFILGASSISANTIDNVESTTNTLDYQKWIIIVYSGQTGEIIFQETGCHTFETIHERIQEFGGKYNNDDVFFNSIGECD</sequence>
<gene>
    <name evidence="2" type="ORF">AV926_02765</name>
</gene>
<keyword evidence="1" id="KW-0732">Signal</keyword>
<feature type="signal peptide" evidence="1">
    <location>
        <begin position="1"/>
        <end position="21"/>
    </location>
</feature>
<evidence type="ECO:0008006" key="4">
    <source>
        <dbReference type="Google" id="ProtNLM"/>
    </source>
</evidence>
<dbReference type="AlphaFoldDB" id="A0A164ALL2"/>
<dbReference type="RefSeq" id="WP_038988116.1">
    <property type="nucleotide sequence ID" value="NZ_JWJO01000078.1"/>
</dbReference>